<keyword evidence="3" id="KW-0808">Transferase</keyword>
<protein>
    <submittedName>
        <fullName evidence="6">Polyketide synthase type I</fullName>
    </submittedName>
</protein>
<dbReference type="InterPro" id="IPR016039">
    <property type="entry name" value="Thiolase-like"/>
</dbReference>
<dbReference type="InterPro" id="IPR014031">
    <property type="entry name" value="Ketoacyl_synth_C"/>
</dbReference>
<feature type="compositionally biased region" description="Low complexity" evidence="4">
    <location>
        <begin position="410"/>
        <end position="420"/>
    </location>
</feature>
<dbReference type="AlphaFoldDB" id="D9WQN1"/>
<dbReference type="Gene3D" id="3.40.47.10">
    <property type="match status" value="1"/>
</dbReference>
<organism evidence="6 7">
    <name type="scientific">Streptomyces himastatinicus ATCC 53653</name>
    <dbReference type="NCBI Taxonomy" id="457427"/>
    <lineage>
        <taxon>Bacteria</taxon>
        <taxon>Bacillati</taxon>
        <taxon>Actinomycetota</taxon>
        <taxon>Actinomycetes</taxon>
        <taxon>Kitasatosporales</taxon>
        <taxon>Streptomycetaceae</taxon>
        <taxon>Streptomyces</taxon>
        <taxon>Streptomyces violaceusniger group</taxon>
    </lineage>
</organism>
<evidence type="ECO:0000256" key="2">
    <source>
        <dbReference type="ARBA" id="ARBA00022553"/>
    </source>
</evidence>
<dbReference type="InterPro" id="IPR020841">
    <property type="entry name" value="PKS_Beta-ketoAc_synthase_dom"/>
</dbReference>
<dbReference type="STRING" id="457427.SSOG_07878"/>
<gene>
    <name evidence="6" type="ORF">SSOG_07878</name>
</gene>
<feature type="domain" description="Ketosynthase family 3 (KS3)" evidence="5">
    <location>
        <begin position="16"/>
        <end position="427"/>
    </location>
</feature>
<dbReference type="Proteomes" id="UP000003963">
    <property type="component" value="Unassembled WGS sequence"/>
</dbReference>
<dbReference type="Pfam" id="PF02801">
    <property type="entry name" value="Ketoacyl-synt_C"/>
    <property type="match status" value="1"/>
</dbReference>
<evidence type="ECO:0000256" key="4">
    <source>
        <dbReference type="SAM" id="MobiDB-lite"/>
    </source>
</evidence>
<reference evidence="6 7" key="1">
    <citation type="submission" date="2009-02" db="EMBL/GenBank/DDBJ databases">
        <title>Annotation of Streptomyces hygroscopicus strain ATCC 53653.</title>
        <authorList>
            <consortium name="The Broad Institute Genome Sequencing Platform"/>
            <consortium name="Broad Institute Microbial Sequencing Center"/>
            <person name="Fischbach M."/>
            <person name="Godfrey P."/>
            <person name="Ward D."/>
            <person name="Young S."/>
            <person name="Zeng Q."/>
            <person name="Koehrsen M."/>
            <person name="Alvarado L."/>
            <person name="Berlin A.M."/>
            <person name="Bochicchio J."/>
            <person name="Borenstein D."/>
            <person name="Chapman S.B."/>
            <person name="Chen Z."/>
            <person name="Engels R."/>
            <person name="Freedman E."/>
            <person name="Gellesch M."/>
            <person name="Goldberg J."/>
            <person name="Griggs A."/>
            <person name="Gujja S."/>
            <person name="Heilman E.R."/>
            <person name="Heiman D.I."/>
            <person name="Hepburn T.A."/>
            <person name="Howarth C."/>
            <person name="Jen D."/>
            <person name="Larson L."/>
            <person name="Lewis B."/>
            <person name="Mehta T."/>
            <person name="Park D."/>
            <person name="Pearson M."/>
            <person name="Richards J."/>
            <person name="Roberts A."/>
            <person name="Saif S."/>
            <person name="Shea T.D."/>
            <person name="Shenoy N."/>
            <person name="Sisk P."/>
            <person name="Stolte C."/>
            <person name="Sykes S.N."/>
            <person name="Thomson T."/>
            <person name="Walk T."/>
            <person name="White J."/>
            <person name="Yandava C."/>
            <person name="Straight P."/>
            <person name="Clardy J."/>
            <person name="Hung D."/>
            <person name="Kolter R."/>
            <person name="Mekalanos J."/>
            <person name="Walker S."/>
            <person name="Walsh C.T."/>
            <person name="Wieland-Brown L.C."/>
            <person name="Haas B."/>
            <person name="Nusbaum C."/>
            <person name="Birren B."/>
        </authorList>
    </citation>
    <scope>NUCLEOTIDE SEQUENCE [LARGE SCALE GENOMIC DNA]</scope>
    <source>
        <strain evidence="6 7">ATCC 53653</strain>
    </source>
</reference>
<dbReference type="SUPFAM" id="SSF53901">
    <property type="entry name" value="Thiolase-like"/>
    <property type="match status" value="1"/>
</dbReference>
<sequence>MREALATMTSDLVHGTDAIAITGVSCRLPQASDPGAFWELLRAGRSAITEVPPDRWDPDAVLPDEDERHRDGLRHGGFLDRVDAFDAAFFGISPREAVAIDPQQRLFAELAWEALEDAGIVPETLRSTATGVMVGAIAADYAALAQRGGAITQHSLPGLNRGVIANRVSYALGLRGPSLAVDTAQSSSLVAVHLAVESLRKGECTLALAGGVALNFAPESAEVAGRFGGLSPDGRCFTFDARANGYVRGEGGGVVVLKPLVDAVRDGDTVYGVILGSALNNDGATDGLTVPSAEAQAAVARQACDDAGVDPAQVRYVELHGTGTPTGDPLEAAGVGAAYGSARPAGSPVLVGSAKTNVGHLEGAAGIVGLIKTALSIRAPGDPGEPELRAAAPPHRPRGAEPARPDRVRPVAGRAAAGRGELLRRGRDELPRRARRGTGRGCAGGFGERRAGDPAGAVAGVRTYRGGPARPGRTAAGAADGRRGRRRVRHRLVAGPYPHPLRAPRRGPRARP</sequence>
<dbReference type="InterPro" id="IPR050091">
    <property type="entry name" value="PKS_NRPS_Biosynth_Enz"/>
</dbReference>
<dbReference type="CDD" id="cd00833">
    <property type="entry name" value="PKS"/>
    <property type="match status" value="1"/>
</dbReference>
<feature type="compositionally biased region" description="Low complexity" evidence="4">
    <location>
        <begin position="462"/>
        <end position="479"/>
    </location>
</feature>
<keyword evidence="1" id="KW-0596">Phosphopantetheine</keyword>
<dbReference type="PANTHER" id="PTHR43775">
    <property type="entry name" value="FATTY ACID SYNTHASE"/>
    <property type="match status" value="1"/>
</dbReference>
<evidence type="ECO:0000313" key="6">
    <source>
        <dbReference type="EMBL" id="EFL28164.1"/>
    </source>
</evidence>
<dbReference type="Pfam" id="PF00109">
    <property type="entry name" value="ketoacyl-synt"/>
    <property type="match status" value="1"/>
</dbReference>
<evidence type="ECO:0000259" key="5">
    <source>
        <dbReference type="PROSITE" id="PS52004"/>
    </source>
</evidence>
<evidence type="ECO:0000313" key="7">
    <source>
        <dbReference type="Proteomes" id="UP000003963"/>
    </source>
</evidence>
<proteinExistence type="inferred from homology"/>
<evidence type="ECO:0000256" key="1">
    <source>
        <dbReference type="ARBA" id="ARBA00022450"/>
    </source>
</evidence>
<feature type="region of interest" description="Disordered" evidence="4">
    <location>
        <begin position="381"/>
        <end position="512"/>
    </location>
</feature>
<keyword evidence="2" id="KW-0597">Phosphoprotein</keyword>
<accession>D9WQN1</accession>
<feature type="compositionally biased region" description="Basic residues" evidence="4">
    <location>
        <begin position="502"/>
        <end position="512"/>
    </location>
</feature>
<dbReference type="GO" id="GO:0004312">
    <property type="term" value="F:fatty acid synthase activity"/>
    <property type="evidence" value="ECO:0007669"/>
    <property type="project" value="TreeGrafter"/>
</dbReference>
<name>D9WQN1_9ACTN</name>
<evidence type="ECO:0000256" key="3">
    <source>
        <dbReference type="RuleBase" id="RU003694"/>
    </source>
</evidence>
<feature type="compositionally biased region" description="Basic and acidic residues" evidence="4">
    <location>
        <begin position="398"/>
        <end position="409"/>
    </location>
</feature>
<dbReference type="PROSITE" id="PS52004">
    <property type="entry name" value="KS3_2"/>
    <property type="match status" value="1"/>
</dbReference>
<dbReference type="EMBL" id="GG657754">
    <property type="protein sequence ID" value="EFL28164.1"/>
    <property type="molecule type" value="Genomic_DNA"/>
</dbReference>
<dbReference type="SMART" id="SM00825">
    <property type="entry name" value="PKS_KS"/>
    <property type="match status" value="1"/>
</dbReference>
<dbReference type="InterPro" id="IPR014030">
    <property type="entry name" value="Ketoacyl_synth_N"/>
</dbReference>
<keyword evidence="7" id="KW-1185">Reference proteome</keyword>
<feature type="compositionally biased region" description="Basic residues" evidence="4">
    <location>
        <begin position="483"/>
        <end position="492"/>
    </location>
</feature>
<dbReference type="HOGENOM" id="CLU_000022_16_2_11"/>
<dbReference type="PANTHER" id="PTHR43775:SF37">
    <property type="entry name" value="SI:DKEY-61P9.11"/>
    <property type="match status" value="1"/>
</dbReference>
<feature type="compositionally biased region" description="Basic and acidic residues" evidence="4">
    <location>
        <begin position="421"/>
        <end position="432"/>
    </location>
</feature>
<comment type="similarity">
    <text evidence="3">Belongs to the thiolase-like superfamily. Beta-ketoacyl-ACP synthases family.</text>
</comment>
<dbReference type="GO" id="GO:0006633">
    <property type="term" value="P:fatty acid biosynthetic process"/>
    <property type="evidence" value="ECO:0007669"/>
    <property type="project" value="TreeGrafter"/>
</dbReference>